<dbReference type="Proteomes" id="UP001589747">
    <property type="component" value="Unassembled WGS sequence"/>
</dbReference>
<dbReference type="EMBL" id="JBHMDO010000030">
    <property type="protein sequence ID" value="MFB9327823.1"/>
    <property type="molecule type" value="Genomic_DNA"/>
</dbReference>
<comment type="caution">
    <text evidence="2">The sequence shown here is derived from an EMBL/GenBank/DDBJ whole genome shotgun (WGS) entry which is preliminary data.</text>
</comment>
<dbReference type="Gene3D" id="3.40.50.1460">
    <property type="match status" value="1"/>
</dbReference>
<dbReference type="Pfam" id="PF00656">
    <property type="entry name" value="Peptidase_C14"/>
    <property type="match status" value="1"/>
</dbReference>
<dbReference type="InterPro" id="IPR029030">
    <property type="entry name" value="Caspase-like_dom_sf"/>
</dbReference>
<feature type="domain" description="Peptidase C14 caspase" evidence="1">
    <location>
        <begin position="3"/>
        <end position="223"/>
    </location>
</feature>
<name>A0ABV5KTU6_9BACL</name>
<organism evidence="2 3">
    <name type="scientific">Paenibacillus aurantiacus</name>
    <dbReference type="NCBI Taxonomy" id="1936118"/>
    <lineage>
        <taxon>Bacteria</taxon>
        <taxon>Bacillati</taxon>
        <taxon>Bacillota</taxon>
        <taxon>Bacilli</taxon>
        <taxon>Bacillales</taxon>
        <taxon>Paenibacillaceae</taxon>
        <taxon>Paenibacillus</taxon>
    </lineage>
</organism>
<dbReference type="RefSeq" id="WP_377496530.1">
    <property type="nucleotide sequence ID" value="NZ_JBHMDO010000030.1"/>
</dbReference>
<keyword evidence="3" id="KW-1185">Reference proteome</keyword>
<dbReference type="SUPFAM" id="SSF52129">
    <property type="entry name" value="Caspase-like"/>
    <property type="match status" value="1"/>
</dbReference>
<evidence type="ECO:0000259" key="1">
    <source>
        <dbReference type="Pfam" id="PF00656"/>
    </source>
</evidence>
<protein>
    <submittedName>
        <fullName evidence="2">Caspase domain-containing protein</fullName>
    </submittedName>
</protein>
<sequence>MHKALFVAVNQNTDRGFSNLPNTLNDINEIRRILTEVPTTFENQNVNEFSGNHATNRILNLVVTDFFSDATEEDILFLFWAGHGYASNGEGYLVPYDGDSLRPDDSMIKMSNVRRWIETSRARVVICFFDTCHSGLLARSGDILRGLQIHGNGKVIFAACQDIQYAYDRNGHGAFTDYLIEGLTGGAADFNGNIDVYTLYSYISTRLTNEFRGEQVPVIHSSLSGSPVVIKRIESRQATTNKKHVITDAYFLLDTLITVYDSFNEEKQSVFRLVLDNPDQATEYTVRELYAKNQRHNSLPFAIRNQAYLVNFSDLSIESSSNGLKMTLELNKVEGKHESMSLGISYGGGYGSRTYTDDDIAKERAKLIIFGFTDATTQNKVSDSILQSFIFSPSNGSIKIDPNSKTGIGIVENLDKLGLDLIGIRVSLVNWLILTGTIEKIEKLVLNKKGNLVDVHLIGYRKKYYTNVDPVRIELIGQVQV</sequence>
<dbReference type="InterPro" id="IPR052039">
    <property type="entry name" value="Caspase-related_regulators"/>
</dbReference>
<reference evidence="2 3" key="1">
    <citation type="submission" date="2024-09" db="EMBL/GenBank/DDBJ databases">
        <authorList>
            <person name="Sun Q."/>
            <person name="Mori K."/>
        </authorList>
    </citation>
    <scope>NUCLEOTIDE SEQUENCE [LARGE SCALE GENOMIC DNA]</scope>
    <source>
        <strain evidence="2 3">TISTR 2452</strain>
    </source>
</reference>
<dbReference type="InterPro" id="IPR011600">
    <property type="entry name" value="Pept_C14_caspase"/>
</dbReference>
<proteinExistence type="predicted"/>
<accession>A0ABV5KTU6</accession>
<dbReference type="PANTHER" id="PTHR22576:SF37">
    <property type="entry name" value="MUCOSA-ASSOCIATED LYMPHOID TISSUE LYMPHOMA TRANSLOCATION PROTEIN 1"/>
    <property type="match status" value="1"/>
</dbReference>
<evidence type="ECO:0000313" key="3">
    <source>
        <dbReference type="Proteomes" id="UP001589747"/>
    </source>
</evidence>
<evidence type="ECO:0000313" key="2">
    <source>
        <dbReference type="EMBL" id="MFB9327823.1"/>
    </source>
</evidence>
<dbReference type="PANTHER" id="PTHR22576">
    <property type="entry name" value="MUCOSA ASSOCIATED LYMPHOID TISSUE LYMPHOMA TRANSLOCATION PROTEIN 1/PARACASPASE"/>
    <property type="match status" value="1"/>
</dbReference>
<gene>
    <name evidence="2" type="ORF">ACFFSY_17995</name>
</gene>